<dbReference type="EMBL" id="FTPR01000001">
    <property type="protein sequence ID" value="SIT83848.1"/>
    <property type="molecule type" value="Genomic_DNA"/>
</dbReference>
<dbReference type="OrthoDB" id="7820657at2"/>
<name>A0A1R3WZV6_9RHOB</name>
<accession>A0A1R3WZV6</accession>
<dbReference type="AlphaFoldDB" id="A0A1R3WZV6"/>
<evidence type="ECO:0000313" key="1">
    <source>
        <dbReference type="EMBL" id="SIT83848.1"/>
    </source>
</evidence>
<gene>
    <name evidence="1" type="ORF">SAMN05421665_1739</name>
</gene>
<protein>
    <recommendedName>
        <fullName evidence="3">Glycosyl transferase family 2</fullName>
    </recommendedName>
</protein>
<dbReference type="Proteomes" id="UP000186997">
    <property type="component" value="Unassembled WGS sequence"/>
</dbReference>
<dbReference type="STRING" id="287098.SAMN05421665_1739"/>
<evidence type="ECO:0000313" key="2">
    <source>
        <dbReference type="Proteomes" id="UP000186997"/>
    </source>
</evidence>
<dbReference type="RefSeq" id="WP_076659203.1">
    <property type="nucleotide sequence ID" value="NZ_FTPR01000001.1"/>
</dbReference>
<sequence length="287" mass="32910">MHYLSISALSGDFRRTPPKGPVALILIEDDVAVARTIAHHTNAGFARILIFCAPDQTLPTNLPDTVDRVDFDVSAEDALQVIVNAMIKVLPDQWLYYCYNAEYLFYPFCETRSVGEMLTFMREERRDTVMGTIVDLYAKDLTTHPDGVDHDGAHFDKSGYYALARETDDGETLDRQINVFGGLRWRFEEHIPKLRQRTDRISFFRAQPGLELQADRAFNIAEYNTYSCPWHNNLSAAIGSFRTAKALRRNPGSRAAITTFHWPQSQRFNWHSQQLLDLGLMEPGQWF</sequence>
<evidence type="ECO:0008006" key="3">
    <source>
        <dbReference type="Google" id="ProtNLM"/>
    </source>
</evidence>
<reference evidence="2" key="1">
    <citation type="submission" date="2017-01" db="EMBL/GenBank/DDBJ databases">
        <authorList>
            <person name="Varghese N."/>
            <person name="Submissions S."/>
        </authorList>
    </citation>
    <scope>NUCLEOTIDE SEQUENCE [LARGE SCALE GENOMIC DNA]</scope>
    <source>
        <strain evidence="2">DSM 29591</strain>
    </source>
</reference>
<proteinExistence type="predicted"/>
<organism evidence="1 2">
    <name type="scientific">Yoonia rosea</name>
    <dbReference type="NCBI Taxonomy" id="287098"/>
    <lineage>
        <taxon>Bacteria</taxon>
        <taxon>Pseudomonadati</taxon>
        <taxon>Pseudomonadota</taxon>
        <taxon>Alphaproteobacteria</taxon>
        <taxon>Rhodobacterales</taxon>
        <taxon>Paracoccaceae</taxon>
        <taxon>Yoonia</taxon>
    </lineage>
</organism>
<keyword evidence="2" id="KW-1185">Reference proteome</keyword>